<organism evidence="8 9">
    <name type="scientific">Sneathia sanguinegens</name>
    <dbReference type="NCBI Taxonomy" id="40543"/>
    <lineage>
        <taxon>Bacteria</taxon>
        <taxon>Fusobacteriati</taxon>
        <taxon>Fusobacteriota</taxon>
        <taxon>Fusobacteriia</taxon>
        <taxon>Fusobacteriales</taxon>
        <taxon>Leptotrichiaceae</taxon>
        <taxon>Sneathia</taxon>
    </lineage>
</organism>
<dbReference type="InterPro" id="IPR024072">
    <property type="entry name" value="DHFR-like_dom_sf"/>
</dbReference>
<keyword evidence="9" id="KW-1185">Reference proteome</keyword>
<evidence type="ECO:0000256" key="3">
    <source>
        <dbReference type="ARBA" id="ARBA00012856"/>
    </source>
</evidence>
<sequence>MLKIIVAIGKNREIGKDNKLLWHLPEDLKHFKNLTKNSTVIMGYNTYLSIGRPLPNRKNIVLCDKVLNIDGVEVYNNLEKCLKENNDAYIIGGQSIYEQTLKYVTELHISYIDKEFKDADTFFPAFEKSFKLKYSEAKEGFEYRVYEKME</sequence>
<gene>
    <name evidence="8" type="ORF">QQA45_00280</name>
</gene>
<name>A0ABT7HIZ3_9FUSO</name>
<dbReference type="EMBL" id="JASSPP010000001">
    <property type="protein sequence ID" value="MDK9579970.1"/>
    <property type="molecule type" value="Genomic_DNA"/>
</dbReference>
<dbReference type="Pfam" id="PF00186">
    <property type="entry name" value="DHFR_1"/>
    <property type="match status" value="1"/>
</dbReference>
<protein>
    <recommendedName>
        <fullName evidence="3">dihydrofolate reductase</fullName>
        <ecNumber evidence="3">1.5.1.3</ecNumber>
    </recommendedName>
</protein>
<keyword evidence="6 8" id="KW-0560">Oxidoreductase</keyword>
<evidence type="ECO:0000256" key="5">
    <source>
        <dbReference type="ARBA" id="ARBA00022857"/>
    </source>
</evidence>
<comment type="caution">
    <text evidence="8">The sequence shown here is derived from an EMBL/GenBank/DDBJ whole genome shotgun (WGS) entry which is preliminary data.</text>
</comment>
<keyword evidence="4" id="KW-0554">One-carbon metabolism</keyword>
<dbReference type="InterPro" id="IPR001796">
    <property type="entry name" value="DHFR_dom"/>
</dbReference>
<dbReference type="GO" id="GO:0004146">
    <property type="term" value="F:dihydrofolate reductase activity"/>
    <property type="evidence" value="ECO:0007669"/>
    <property type="project" value="UniProtKB-EC"/>
</dbReference>
<feature type="domain" description="DHFR" evidence="7">
    <location>
        <begin position="1"/>
        <end position="150"/>
    </location>
</feature>
<evidence type="ECO:0000256" key="1">
    <source>
        <dbReference type="ARBA" id="ARBA00004903"/>
    </source>
</evidence>
<evidence type="ECO:0000256" key="4">
    <source>
        <dbReference type="ARBA" id="ARBA00022563"/>
    </source>
</evidence>
<dbReference type="PROSITE" id="PS51330">
    <property type="entry name" value="DHFR_2"/>
    <property type="match status" value="1"/>
</dbReference>
<evidence type="ECO:0000313" key="9">
    <source>
        <dbReference type="Proteomes" id="UP001225134"/>
    </source>
</evidence>
<evidence type="ECO:0000256" key="2">
    <source>
        <dbReference type="ARBA" id="ARBA00009539"/>
    </source>
</evidence>
<dbReference type="EC" id="1.5.1.3" evidence="3"/>
<accession>A0ABT7HIZ3</accession>
<keyword evidence="5" id="KW-0521">NADP</keyword>
<dbReference type="RefSeq" id="WP_066729492.1">
    <property type="nucleotide sequence ID" value="NZ_CAMPUK010000001.1"/>
</dbReference>
<dbReference type="InterPro" id="IPR012259">
    <property type="entry name" value="DHFR"/>
</dbReference>
<evidence type="ECO:0000259" key="7">
    <source>
        <dbReference type="PROSITE" id="PS51330"/>
    </source>
</evidence>
<dbReference type="Gene3D" id="3.40.430.10">
    <property type="entry name" value="Dihydrofolate Reductase, subunit A"/>
    <property type="match status" value="1"/>
</dbReference>
<proteinExistence type="inferred from homology"/>
<reference evidence="8 9" key="1">
    <citation type="submission" date="2023-06" db="EMBL/GenBank/DDBJ databases">
        <title>Antibody response to the Sneathia vaginalis cytopathogenic toxin A during pregnancy.</title>
        <authorList>
            <person name="Mccoy Z.T."/>
            <person name="Serrano M.G."/>
            <person name="Spaine K."/>
            <person name="Edwards D.J."/>
            <person name="Buck G.A."/>
            <person name="Jefferson K."/>
        </authorList>
    </citation>
    <scope>NUCLEOTIDE SEQUENCE [LARGE SCALE GENOMIC DNA]</scope>
    <source>
        <strain evidence="8 9">CCUG 42621</strain>
    </source>
</reference>
<dbReference type="PANTHER" id="PTHR48069">
    <property type="entry name" value="DIHYDROFOLATE REDUCTASE"/>
    <property type="match status" value="1"/>
</dbReference>
<evidence type="ECO:0000313" key="8">
    <source>
        <dbReference type="EMBL" id="MDK9579970.1"/>
    </source>
</evidence>
<evidence type="ECO:0000256" key="6">
    <source>
        <dbReference type="ARBA" id="ARBA00023002"/>
    </source>
</evidence>
<dbReference type="PRINTS" id="PR00070">
    <property type="entry name" value="DHFR"/>
</dbReference>
<dbReference type="CDD" id="cd00209">
    <property type="entry name" value="DHFR"/>
    <property type="match status" value="1"/>
</dbReference>
<dbReference type="Proteomes" id="UP001225134">
    <property type="component" value="Unassembled WGS sequence"/>
</dbReference>
<dbReference type="SUPFAM" id="SSF53597">
    <property type="entry name" value="Dihydrofolate reductase-like"/>
    <property type="match status" value="1"/>
</dbReference>
<comment type="pathway">
    <text evidence="1">Cofactor biosynthesis; tetrahydrofolate biosynthesis; 5,6,7,8-tetrahydrofolate from 7,8-dihydrofolate: step 1/1.</text>
</comment>
<dbReference type="PANTHER" id="PTHR48069:SF3">
    <property type="entry name" value="DIHYDROFOLATE REDUCTASE"/>
    <property type="match status" value="1"/>
</dbReference>
<comment type="similarity">
    <text evidence="2">Belongs to the dihydrofolate reductase family.</text>
</comment>